<sequence length="124" mass="13980">MIVNSFSCRRATTNSNNLFTSIRFQCIGSRSRLYSQPAGKSGEANQIARSSEQRQANVFAQAPKGHELSPPRARKDPPVLLVGALCFLAIPPLVYFYWQHRDEHMKAKKYAMLKDLQNRAANKA</sequence>
<feature type="region of interest" description="Disordered" evidence="1">
    <location>
        <begin position="36"/>
        <end position="75"/>
    </location>
</feature>
<proteinExistence type="predicted"/>
<dbReference type="AlphaFoldDB" id="A0A9P4J785"/>
<feature type="transmembrane region" description="Helical" evidence="2">
    <location>
        <begin position="79"/>
        <end position="98"/>
    </location>
</feature>
<accession>A0A9P4J785</accession>
<comment type="caution">
    <text evidence="3">The sequence shown here is derived from an EMBL/GenBank/DDBJ whole genome shotgun (WGS) entry which is preliminary data.</text>
</comment>
<reference evidence="3" key="1">
    <citation type="journal article" date="2020" name="Stud. Mycol.">
        <title>101 Dothideomycetes genomes: a test case for predicting lifestyles and emergence of pathogens.</title>
        <authorList>
            <person name="Haridas S."/>
            <person name="Albert R."/>
            <person name="Binder M."/>
            <person name="Bloem J."/>
            <person name="Labutti K."/>
            <person name="Salamov A."/>
            <person name="Andreopoulos B."/>
            <person name="Baker S."/>
            <person name="Barry K."/>
            <person name="Bills G."/>
            <person name="Bluhm B."/>
            <person name="Cannon C."/>
            <person name="Castanera R."/>
            <person name="Culley D."/>
            <person name="Daum C."/>
            <person name="Ezra D."/>
            <person name="Gonzalez J."/>
            <person name="Henrissat B."/>
            <person name="Kuo A."/>
            <person name="Liang C."/>
            <person name="Lipzen A."/>
            <person name="Lutzoni F."/>
            <person name="Magnuson J."/>
            <person name="Mondo S."/>
            <person name="Nolan M."/>
            <person name="Ohm R."/>
            <person name="Pangilinan J."/>
            <person name="Park H.-J."/>
            <person name="Ramirez L."/>
            <person name="Alfaro M."/>
            <person name="Sun H."/>
            <person name="Tritt A."/>
            <person name="Yoshinaga Y."/>
            <person name="Zwiers L.-H."/>
            <person name="Turgeon B."/>
            <person name="Goodwin S."/>
            <person name="Spatafora J."/>
            <person name="Crous P."/>
            <person name="Grigoriev I."/>
        </authorList>
    </citation>
    <scope>NUCLEOTIDE SEQUENCE</scope>
    <source>
        <strain evidence="3">CBS 260.36</strain>
    </source>
</reference>
<feature type="compositionally biased region" description="Basic and acidic residues" evidence="1">
    <location>
        <begin position="64"/>
        <end position="75"/>
    </location>
</feature>
<feature type="compositionally biased region" description="Polar residues" evidence="1">
    <location>
        <begin position="43"/>
        <end position="58"/>
    </location>
</feature>
<name>A0A9P4J785_9PEZI</name>
<organism evidence="3 4">
    <name type="scientific">Myriangium duriaei CBS 260.36</name>
    <dbReference type="NCBI Taxonomy" id="1168546"/>
    <lineage>
        <taxon>Eukaryota</taxon>
        <taxon>Fungi</taxon>
        <taxon>Dikarya</taxon>
        <taxon>Ascomycota</taxon>
        <taxon>Pezizomycotina</taxon>
        <taxon>Dothideomycetes</taxon>
        <taxon>Dothideomycetidae</taxon>
        <taxon>Myriangiales</taxon>
        <taxon>Myriangiaceae</taxon>
        <taxon>Myriangium</taxon>
    </lineage>
</organism>
<keyword evidence="2" id="KW-0472">Membrane</keyword>
<evidence type="ECO:0000256" key="1">
    <source>
        <dbReference type="SAM" id="MobiDB-lite"/>
    </source>
</evidence>
<evidence type="ECO:0000313" key="4">
    <source>
        <dbReference type="Proteomes" id="UP000799439"/>
    </source>
</evidence>
<evidence type="ECO:0000256" key="2">
    <source>
        <dbReference type="SAM" id="Phobius"/>
    </source>
</evidence>
<keyword evidence="2" id="KW-0812">Transmembrane</keyword>
<dbReference type="Proteomes" id="UP000799439">
    <property type="component" value="Unassembled WGS sequence"/>
</dbReference>
<dbReference type="OrthoDB" id="2103793at2759"/>
<dbReference type="EMBL" id="ML996081">
    <property type="protein sequence ID" value="KAF2156638.1"/>
    <property type="molecule type" value="Genomic_DNA"/>
</dbReference>
<protein>
    <submittedName>
        <fullName evidence="3">Uncharacterized protein</fullName>
    </submittedName>
</protein>
<keyword evidence="4" id="KW-1185">Reference proteome</keyword>
<keyword evidence="2" id="KW-1133">Transmembrane helix</keyword>
<gene>
    <name evidence="3" type="ORF">K461DRAFT_289034</name>
</gene>
<evidence type="ECO:0000313" key="3">
    <source>
        <dbReference type="EMBL" id="KAF2156638.1"/>
    </source>
</evidence>